<evidence type="ECO:0000313" key="2">
    <source>
        <dbReference type="EMBL" id="VEB44456.1"/>
    </source>
</evidence>
<proteinExistence type="predicted"/>
<keyword evidence="2" id="KW-0251">Elongation factor</keyword>
<dbReference type="Proteomes" id="UP000275777">
    <property type="component" value="Chromosome"/>
</dbReference>
<gene>
    <name evidence="2" type="ORF">NCTC9695_04946</name>
</gene>
<keyword evidence="2" id="KW-0648">Protein biosynthesis</keyword>
<reference evidence="2 3" key="1">
    <citation type="submission" date="2018-12" db="EMBL/GenBank/DDBJ databases">
        <authorList>
            <consortium name="Pathogen Informatics"/>
        </authorList>
    </citation>
    <scope>NUCLEOTIDE SEQUENCE [LARGE SCALE GENOMIC DNA]</scope>
    <source>
        <strain evidence="2 3">NCTC9695</strain>
    </source>
</reference>
<protein>
    <submittedName>
        <fullName evidence="2">Transcription elongation factor GreB</fullName>
    </submittedName>
</protein>
<accession>A0A447THT3</accession>
<dbReference type="GO" id="GO:0003746">
    <property type="term" value="F:translation elongation factor activity"/>
    <property type="evidence" value="ECO:0007669"/>
    <property type="project" value="UniProtKB-KW"/>
</dbReference>
<organism evidence="2 3">
    <name type="scientific">Chromobacterium violaceum</name>
    <dbReference type="NCBI Taxonomy" id="536"/>
    <lineage>
        <taxon>Bacteria</taxon>
        <taxon>Pseudomonadati</taxon>
        <taxon>Pseudomonadota</taxon>
        <taxon>Betaproteobacteria</taxon>
        <taxon>Neisseriales</taxon>
        <taxon>Chromobacteriaceae</taxon>
        <taxon>Chromobacterium</taxon>
    </lineage>
</organism>
<name>A0A447THT3_CHRVL</name>
<dbReference type="EMBL" id="LR134182">
    <property type="protein sequence ID" value="VEB44456.1"/>
    <property type="molecule type" value="Genomic_DNA"/>
</dbReference>
<feature type="region of interest" description="Disordered" evidence="1">
    <location>
        <begin position="1"/>
        <end position="27"/>
    </location>
</feature>
<evidence type="ECO:0000256" key="1">
    <source>
        <dbReference type="SAM" id="MobiDB-lite"/>
    </source>
</evidence>
<sequence>MSKAFTKEDEQQDDDLPAERRLPASTKNYITPMGWQRLKDELYHLVNRERPRSCRW</sequence>
<dbReference type="AlphaFoldDB" id="A0A447THT3"/>
<evidence type="ECO:0000313" key="3">
    <source>
        <dbReference type="Proteomes" id="UP000275777"/>
    </source>
</evidence>